<protein>
    <submittedName>
        <fullName evidence="1">Uncharacterized protein</fullName>
    </submittedName>
</protein>
<gene>
    <name evidence="1" type="ORF">GCM10020369_52840</name>
</gene>
<dbReference type="EMBL" id="BAAAYN010000036">
    <property type="protein sequence ID" value="GAA3392165.1"/>
    <property type="molecule type" value="Genomic_DNA"/>
</dbReference>
<organism evidence="1 2">
    <name type="scientific">Cryptosporangium minutisporangium</name>
    <dbReference type="NCBI Taxonomy" id="113569"/>
    <lineage>
        <taxon>Bacteria</taxon>
        <taxon>Bacillati</taxon>
        <taxon>Actinomycetota</taxon>
        <taxon>Actinomycetes</taxon>
        <taxon>Cryptosporangiales</taxon>
        <taxon>Cryptosporangiaceae</taxon>
        <taxon>Cryptosporangium</taxon>
    </lineage>
</organism>
<accession>A0ABP6T3C9</accession>
<keyword evidence="2" id="KW-1185">Reference proteome</keyword>
<comment type="caution">
    <text evidence="1">The sequence shown here is derived from an EMBL/GenBank/DDBJ whole genome shotgun (WGS) entry which is preliminary data.</text>
</comment>
<evidence type="ECO:0000313" key="1">
    <source>
        <dbReference type="EMBL" id="GAA3392165.1"/>
    </source>
</evidence>
<proteinExistence type="predicted"/>
<reference evidence="2" key="1">
    <citation type="journal article" date="2019" name="Int. J. Syst. Evol. Microbiol.">
        <title>The Global Catalogue of Microorganisms (GCM) 10K type strain sequencing project: providing services to taxonomists for standard genome sequencing and annotation.</title>
        <authorList>
            <consortium name="The Broad Institute Genomics Platform"/>
            <consortium name="The Broad Institute Genome Sequencing Center for Infectious Disease"/>
            <person name="Wu L."/>
            <person name="Ma J."/>
        </authorList>
    </citation>
    <scope>NUCLEOTIDE SEQUENCE [LARGE SCALE GENOMIC DNA]</scope>
    <source>
        <strain evidence="2">JCM 9458</strain>
    </source>
</reference>
<sequence length="73" mass="7806">MEFGASDRIGIVRDPQFGAMAQRGYLGARPAGRFGHASIVPTPLTGYAPGSAFRISWCRGAAKETFRDYAGPD</sequence>
<name>A0ABP6T3C9_9ACTN</name>
<evidence type="ECO:0000313" key="2">
    <source>
        <dbReference type="Proteomes" id="UP001501676"/>
    </source>
</evidence>
<dbReference type="Proteomes" id="UP001501676">
    <property type="component" value="Unassembled WGS sequence"/>
</dbReference>